<gene>
    <name evidence="2" type="ORF">LTRI10_LOCUS41344</name>
</gene>
<dbReference type="EMBL" id="OZ034820">
    <property type="protein sequence ID" value="CAL1401277.1"/>
    <property type="molecule type" value="Genomic_DNA"/>
</dbReference>
<accession>A0AAV2FTD8</accession>
<reference evidence="2 3" key="1">
    <citation type="submission" date="2024-04" db="EMBL/GenBank/DDBJ databases">
        <authorList>
            <person name="Fracassetti M."/>
        </authorList>
    </citation>
    <scope>NUCLEOTIDE SEQUENCE [LARGE SCALE GENOMIC DNA]</scope>
</reference>
<evidence type="ECO:0000256" key="1">
    <source>
        <dbReference type="SAM" id="MobiDB-lite"/>
    </source>
</evidence>
<feature type="region of interest" description="Disordered" evidence="1">
    <location>
        <begin position="57"/>
        <end position="79"/>
    </location>
</feature>
<dbReference type="Proteomes" id="UP001497516">
    <property type="component" value="Chromosome 7"/>
</dbReference>
<dbReference type="AlphaFoldDB" id="A0AAV2FTD8"/>
<keyword evidence="3" id="KW-1185">Reference proteome</keyword>
<evidence type="ECO:0000313" key="3">
    <source>
        <dbReference type="Proteomes" id="UP001497516"/>
    </source>
</evidence>
<sequence>MHLRDLWMLFVDASMSVIKQESSSIGKQYTALKRLRQQDLMWPKFVYGSGAVNDSISYDSESETEDKISEYESPPEYPF</sequence>
<evidence type="ECO:0000313" key="2">
    <source>
        <dbReference type="EMBL" id="CAL1401277.1"/>
    </source>
</evidence>
<protein>
    <submittedName>
        <fullName evidence="2">Uncharacterized protein</fullName>
    </submittedName>
</protein>
<proteinExistence type="predicted"/>
<organism evidence="2 3">
    <name type="scientific">Linum trigynum</name>
    <dbReference type="NCBI Taxonomy" id="586398"/>
    <lineage>
        <taxon>Eukaryota</taxon>
        <taxon>Viridiplantae</taxon>
        <taxon>Streptophyta</taxon>
        <taxon>Embryophyta</taxon>
        <taxon>Tracheophyta</taxon>
        <taxon>Spermatophyta</taxon>
        <taxon>Magnoliopsida</taxon>
        <taxon>eudicotyledons</taxon>
        <taxon>Gunneridae</taxon>
        <taxon>Pentapetalae</taxon>
        <taxon>rosids</taxon>
        <taxon>fabids</taxon>
        <taxon>Malpighiales</taxon>
        <taxon>Linaceae</taxon>
        <taxon>Linum</taxon>
    </lineage>
</organism>
<name>A0AAV2FTD8_9ROSI</name>